<evidence type="ECO:0000256" key="1">
    <source>
        <dbReference type="ARBA" id="ARBA00004448"/>
    </source>
</evidence>
<evidence type="ECO:0000256" key="11">
    <source>
        <dbReference type="RuleBase" id="RU000488"/>
    </source>
</evidence>
<dbReference type="GO" id="GO:1990547">
    <property type="term" value="P:mitochondrial phosphate ion transmembrane transport"/>
    <property type="evidence" value="ECO:0007669"/>
    <property type="project" value="InterPro"/>
</dbReference>
<dbReference type="InterPro" id="IPR044677">
    <property type="entry name" value="SLC25A3/Pic2/Mir1-like"/>
</dbReference>
<keyword evidence="9 10" id="KW-0472">Membrane</keyword>
<reference evidence="13" key="1">
    <citation type="journal article" date="2018" name="Nat. Microbiol.">
        <title>Leveraging single-cell genomics to expand the fungal tree of life.</title>
        <authorList>
            <person name="Ahrendt S.R."/>
            <person name="Quandt C.A."/>
            <person name="Ciobanu D."/>
            <person name="Clum A."/>
            <person name="Salamov A."/>
            <person name="Andreopoulos B."/>
            <person name="Cheng J.F."/>
            <person name="Woyke T."/>
            <person name="Pelin A."/>
            <person name="Henrissat B."/>
            <person name="Reynolds N.K."/>
            <person name="Benny G.L."/>
            <person name="Smith M.E."/>
            <person name="James T.Y."/>
            <person name="Grigoriev I.V."/>
        </authorList>
    </citation>
    <scope>NUCLEOTIDE SEQUENCE [LARGE SCALE GENOMIC DNA]</scope>
</reference>
<evidence type="ECO:0000313" key="12">
    <source>
        <dbReference type="EMBL" id="RKO88852.1"/>
    </source>
</evidence>
<gene>
    <name evidence="12" type="ORF">BDK51DRAFT_39895</name>
</gene>
<feature type="repeat" description="Solcar" evidence="10">
    <location>
        <begin position="12"/>
        <end position="97"/>
    </location>
</feature>
<keyword evidence="5" id="KW-0677">Repeat</keyword>
<dbReference type="PROSITE" id="PS50920">
    <property type="entry name" value="SOLCAR"/>
    <property type="match status" value="2"/>
</dbReference>
<dbReference type="Gene3D" id="1.50.40.10">
    <property type="entry name" value="Mitochondrial carrier domain"/>
    <property type="match status" value="1"/>
</dbReference>
<dbReference type="PANTHER" id="PTHR45671">
    <property type="entry name" value="SOLUTE CARRIER FAMILY 25 (MITOCHONDRIAL CARRIER PHOSPHATE CARRIER), MEMBER 3, LIKE-RELATED-RELATED"/>
    <property type="match status" value="1"/>
</dbReference>
<sequence>MGGHAQGPFDTLYFVKGALAGGICCGITHGALTPVDVVKTRIQLDPGTYNKGMIQGFRQVIAAGGVGALATGLGPTAVGYFIQGWFKFGGVEFFKINSANYLGTESAWNYRYPIYLGSAAAAEFIADVFLCPLEATRIRLVSNPQFASGLITAMPKIIQTDGFVRGFYSGFGPICFKQIPYTMAKFAVQGWAAEQIYAVTKTSPATLSAGGNLSVNLGSGVIAGVAAAIISHPADTLLSLVNKQGAGGNGSITSRLINIAKETGFKKLCLNGLGPRCVMIGALTAGQFAIFDYALTLTGASKFHFTDPKSEKH</sequence>
<dbReference type="EMBL" id="KZ996441">
    <property type="protein sequence ID" value="RKO88852.1"/>
    <property type="molecule type" value="Genomic_DNA"/>
</dbReference>
<dbReference type="InterPro" id="IPR002067">
    <property type="entry name" value="MCP"/>
</dbReference>
<evidence type="ECO:0000256" key="2">
    <source>
        <dbReference type="ARBA" id="ARBA00006375"/>
    </source>
</evidence>
<proteinExistence type="inferred from homology"/>
<evidence type="ECO:0000256" key="8">
    <source>
        <dbReference type="ARBA" id="ARBA00023128"/>
    </source>
</evidence>
<dbReference type="InterPro" id="IPR018108">
    <property type="entry name" value="MCP_transmembrane"/>
</dbReference>
<keyword evidence="6" id="KW-0999">Mitochondrion inner membrane</keyword>
<dbReference type="Proteomes" id="UP000269721">
    <property type="component" value="Unassembled WGS sequence"/>
</dbReference>
<keyword evidence="13" id="KW-1185">Reference proteome</keyword>
<evidence type="ECO:0000256" key="7">
    <source>
        <dbReference type="ARBA" id="ARBA00022989"/>
    </source>
</evidence>
<comment type="subcellular location">
    <subcellularLocation>
        <location evidence="1">Mitochondrion inner membrane</location>
        <topology evidence="1">Multi-pass membrane protein</topology>
    </subcellularLocation>
</comment>
<evidence type="ECO:0000256" key="4">
    <source>
        <dbReference type="ARBA" id="ARBA00022692"/>
    </source>
</evidence>
<keyword evidence="7" id="KW-1133">Transmembrane helix</keyword>
<dbReference type="OrthoDB" id="427452at2759"/>
<keyword evidence="4 10" id="KW-0812">Transmembrane</keyword>
<evidence type="ECO:0000313" key="13">
    <source>
        <dbReference type="Proteomes" id="UP000269721"/>
    </source>
</evidence>
<dbReference type="PANTHER" id="PTHR45671:SF12">
    <property type="entry name" value="MITOCHONDRIAL PHOSPHATE CARRIER PROTEIN"/>
    <property type="match status" value="1"/>
</dbReference>
<evidence type="ECO:0000256" key="5">
    <source>
        <dbReference type="ARBA" id="ARBA00022737"/>
    </source>
</evidence>
<evidence type="ECO:0000256" key="3">
    <source>
        <dbReference type="ARBA" id="ARBA00022448"/>
    </source>
</evidence>
<dbReference type="Pfam" id="PF00153">
    <property type="entry name" value="Mito_carr"/>
    <property type="match status" value="3"/>
</dbReference>
<keyword evidence="3 11" id="KW-0813">Transport</keyword>
<dbReference type="InterPro" id="IPR023395">
    <property type="entry name" value="MCP_dom_sf"/>
</dbReference>
<dbReference type="SUPFAM" id="SSF103506">
    <property type="entry name" value="Mitochondrial carrier"/>
    <property type="match status" value="1"/>
</dbReference>
<organism evidence="12 13">
    <name type="scientific">Blyttiomyces helicus</name>
    <dbReference type="NCBI Taxonomy" id="388810"/>
    <lineage>
        <taxon>Eukaryota</taxon>
        <taxon>Fungi</taxon>
        <taxon>Fungi incertae sedis</taxon>
        <taxon>Chytridiomycota</taxon>
        <taxon>Chytridiomycota incertae sedis</taxon>
        <taxon>Chytridiomycetes</taxon>
        <taxon>Chytridiomycetes incertae sedis</taxon>
        <taxon>Blyttiomyces</taxon>
    </lineage>
</organism>
<name>A0A4P9W9J9_9FUNG</name>
<comment type="similarity">
    <text evidence="2 11">Belongs to the mitochondrial carrier (TC 2.A.29) family.</text>
</comment>
<accession>A0A4P9W9J9</accession>
<feature type="repeat" description="Solcar" evidence="10">
    <location>
        <begin position="110"/>
        <end position="195"/>
    </location>
</feature>
<dbReference type="GO" id="GO:0005743">
    <property type="term" value="C:mitochondrial inner membrane"/>
    <property type="evidence" value="ECO:0007669"/>
    <property type="project" value="UniProtKB-SubCell"/>
</dbReference>
<dbReference type="PRINTS" id="PR00926">
    <property type="entry name" value="MITOCARRIER"/>
</dbReference>
<dbReference type="AlphaFoldDB" id="A0A4P9W9J9"/>
<evidence type="ECO:0000256" key="10">
    <source>
        <dbReference type="PROSITE-ProRule" id="PRU00282"/>
    </source>
</evidence>
<dbReference type="GO" id="GO:0005315">
    <property type="term" value="F:phosphate transmembrane transporter activity"/>
    <property type="evidence" value="ECO:0007669"/>
    <property type="project" value="InterPro"/>
</dbReference>
<evidence type="ECO:0000256" key="6">
    <source>
        <dbReference type="ARBA" id="ARBA00022792"/>
    </source>
</evidence>
<protein>
    <submittedName>
        <fullName evidence="12">Mitochondrial carrier family</fullName>
    </submittedName>
</protein>
<keyword evidence="8" id="KW-0496">Mitochondrion</keyword>
<evidence type="ECO:0000256" key="9">
    <source>
        <dbReference type="ARBA" id="ARBA00023136"/>
    </source>
</evidence>